<feature type="non-terminal residue" evidence="4">
    <location>
        <position position="1"/>
    </location>
</feature>
<accession>A0A6J3LUH9</accession>
<sequence length="627" mass="71911">SPTKKLKVAFDDNVHIRIMDDWNEKSVDLVKEEVRVAIRGHLTPTTPADDSHYLRLLQLLGQNVLSPDAPNSALLLKYLRALEARVSLLGECKRLVDVILNLSWLGRDDEFAGAYTHFLLVLATVHVKYTEEILDRLVAHFERLPASAGRLPGHDVVSRSVMFDRLHAAIHLVIKRIPLAGTLLCVAIRDNSPNDTATSRAHLQYQRHVLQLAQEVPEVRSEVLAFIVQRSVSIDVQIQKDIDELDEESEDQLLQKPMSKDALHSDIESDSDLDSMSESEATSTEDQRRLKQLRLQVTKLDGSLEMLFEHYTREFDATAAPEDNLEFQELLSHFTSLIMINRSRHAQFLVFHFAQQSPEYAAYFIQECIRIIFGNSLHSHRLTACAYLGSFLARASHVGGDMIREVFSELCVSLDEMRRRYEPSCMGPDRQRYNLYYTVTQTLLYVFCFRWRDLVVIDPDATARLGDAHLTAEDILADNRDLTWLPGIKETLTRNIHSSLNPLKVCSPAIVGEFAKIANHLRFLYIFSIIERNKRIRLGRMTSFPDMGEWDLGRRGTALDSKSGDAHHQLEAYFPFDPYQLPQSKKWLQGEYNTWQLPHGMPTDEDDDDEDEDEDEDEEDEYESDDD</sequence>
<dbReference type="AlphaFoldDB" id="A0A6J3LUH9"/>
<dbReference type="SUPFAM" id="SSF48371">
    <property type="entry name" value="ARM repeat"/>
    <property type="match status" value="1"/>
</dbReference>
<dbReference type="GO" id="GO:0001042">
    <property type="term" value="F:RNA polymerase I core binding"/>
    <property type="evidence" value="ECO:0007669"/>
    <property type="project" value="TreeGrafter"/>
</dbReference>
<protein>
    <submittedName>
        <fullName evidence="4">RNA polymerase I-specific transcription initiation factor RRN3</fullName>
    </submittedName>
</protein>
<dbReference type="Pfam" id="PF05327">
    <property type="entry name" value="RRN3"/>
    <property type="match status" value="1"/>
</dbReference>
<evidence type="ECO:0000256" key="1">
    <source>
        <dbReference type="ARBA" id="ARBA00010098"/>
    </source>
</evidence>
<comment type="similarity">
    <text evidence="1">Belongs to the RRN3 family.</text>
</comment>
<evidence type="ECO:0000313" key="4">
    <source>
        <dbReference type="RefSeq" id="XP_033455965.1"/>
    </source>
</evidence>
<gene>
    <name evidence="4" type="ORF">K489DRAFT_295393</name>
</gene>
<dbReference type="RefSeq" id="XP_033455965.1">
    <property type="nucleotide sequence ID" value="XM_033600293.1"/>
</dbReference>
<name>A0A6J3LUH9_9PEZI</name>
<reference evidence="4" key="3">
    <citation type="submission" date="2025-08" db="UniProtKB">
        <authorList>
            <consortium name="RefSeq"/>
        </authorList>
    </citation>
    <scope>IDENTIFICATION</scope>
    <source>
        <strain evidence="4">CBS 342.82</strain>
    </source>
</reference>
<keyword evidence="3" id="KW-1185">Reference proteome</keyword>
<proteinExistence type="inferred from homology"/>
<dbReference type="Proteomes" id="UP000504637">
    <property type="component" value="Unplaced"/>
</dbReference>
<dbReference type="GO" id="GO:0003743">
    <property type="term" value="F:translation initiation factor activity"/>
    <property type="evidence" value="ECO:0007669"/>
    <property type="project" value="UniProtKB-KW"/>
</dbReference>
<keyword evidence="4" id="KW-0396">Initiation factor</keyword>
<dbReference type="GO" id="GO:0005634">
    <property type="term" value="C:nucleus"/>
    <property type="evidence" value="ECO:0007669"/>
    <property type="project" value="TreeGrafter"/>
</dbReference>
<keyword evidence="4" id="KW-0648">Protein biosynthesis</keyword>
<feature type="region of interest" description="Disordered" evidence="2">
    <location>
        <begin position="592"/>
        <end position="627"/>
    </location>
</feature>
<feature type="compositionally biased region" description="Acidic residues" evidence="2">
    <location>
        <begin position="603"/>
        <end position="627"/>
    </location>
</feature>
<dbReference type="GO" id="GO:0006361">
    <property type="term" value="P:transcription initiation at RNA polymerase I promoter"/>
    <property type="evidence" value="ECO:0007669"/>
    <property type="project" value="InterPro"/>
</dbReference>
<feature type="region of interest" description="Disordered" evidence="2">
    <location>
        <begin position="247"/>
        <end position="288"/>
    </location>
</feature>
<dbReference type="InterPro" id="IPR007991">
    <property type="entry name" value="RNA_pol_I_trans_ini_fac_RRN3"/>
</dbReference>
<evidence type="ECO:0000256" key="2">
    <source>
        <dbReference type="SAM" id="MobiDB-lite"/>
    </source>
</evidence>
<dbReference type="InterPro" id="IPR016024">
    <property type="entry name" value="ARM-type_fold"/>
</dbReference>
<evidence type="ECO:0000313" key="3">
    <source>
        <dbReference type="Proteomes" id="UP000504637"/>
    </source>
</evidence>
<dbReference type="PANTHER" id="PTHR12790">
    <property type="entry name" value="TRANSCRIPTION INITIATION FACTOR IA RRN3"/>
    <property type="match status" value="1"/>
</dbReference>
<dbReference type="GeneID" id="54358093"/>
<dbReference type="GO" id="GO:0001181">
    <property type="term" value="F:RNA polymerase I general transcription initiation factor activity"/>
    <property type="evidence" value="ECO:0007669"/>
    <property type="project" value="InterPro"/>
</dbReference>
<dbReference type="PANTHER" id="PTHR12790:SF0">
    <property type="entry name" value="RNA POLYMERASE I-SPECIFIC TRANSCRIPTION INITIATION FACTOR RRN3-RELATED"/>
    <property type="match status" value="1"/>
</dbReference>
<feature type="compositionally biased region" description="Acidic residues" evidence="2">
    <location>
        <begin position="268"/>
        <end position="277"/>
    </location>
</feature>
<organism evidence="4">
    <name type="scientific">Dissoconium aciculare CBS 342.82</name>
    <dbReference type="NCBI Taxonomy" id="1314786"/>
    <lineage>
        <taxon>Eukaryota</taxon>
        <taxon>Fungi</taxon>
        <taxon>Dikarya</taxon>
        <taxon>Ascomycota</taxon>
        <taxon>Pezizomycotina</taxon>
        <taxon>Dothideomycetes</taxon>
        <taxon>Dothideomycetidae</taxon>
        <taxon>Mycosphaerellales</taxon>
        <taxon>Dissoconiaceae</taxon>
        <taxon>Dissoconium</taxon>
    </lineage>
</organism>
<reference evidence="4" key="1">
    <citation type="submission" date="2020-01" db="EMBL/GenBank/DDBJ databases">
        <authorList>
            <consortium name="DOE Joint Genome Institute"/>
            <person name="Haridas S."/>
            <person name="Albert R."/>
            <person name="Binder M."/>
            <person name="Bloem J."/>
            <person name="Labutti K."/>
            <person name="Salamov A."/>
            <person name="Andreopoulos B."/>
            <person name="Baker S.E."/>
            <person name="Barry K."/>
            <person name="Bills G."/>
            <person name="Bluhm B.H."/>
            <person name="Cannon C."/>
            <person name="Castanera R."/>
            <person name="Culley D.E."/>
            <person name="Daum C."/>
            <person name="Ezra D."/>
            <person name="Gonzalez J.B."/>
            <person name="Henrissat B."/>
            <person name="Kuo A."/>
            <person name="Liang C."/>
            <person name="Lipzen A."/>
            <person name="Lutzoni F."/>
            <person name="Magnuson J."/>
            <person name="Mondo S."/>
            <person name="Nolan M."/>
            <person name="Ohm R."/>
            <person name="Pangilinan J."/>
            <person name="Park H.-J."/>
            <person name="Ramirez L."/>
            <person name="Alfaro M."/>
            <person name="Sun H."/>
            <person name="Tritt A."/>
            <person name="Yoshinaga Y."/>
            <person name="Zwiers L.-H."/>
            <person name="Turgeon B.G."/>
            <person name="Goodwin S.B."/>
            <person name="Spatafora J.W."/>
            <person name="Crous P.W."/>
            <person name="Grigoriev I.V."/>
        </authorList>
    </citation>
    <scope>NUCLEOTIDE SEQUENCE</scope>
    <source>
        <strain evidence="4">CBS 342.82</strain>
    </source>
</reference>
<feature type="compositionally biased region" description="Basic and acidic residues" evidence="2">
    <location>
        <begin position="258"/>
        <end position="267"/>
    </location>
</feature>
<reference evidence="4" key="2">
    <citation type="submission" date="2020-04" db="EMBL/GenBank/DDBJ databases">
        <authorList>
            <consortium name="NCBI Genome Project"/>
        </authorList>
    </citation>
    <scope>NUCLEOTIDE SEQUENCE</scope>
    <source>
        <strain evidence="4">CBS 342.82</strain>
    </source>
</reference>
<feature type="non-terminal residue" evidence="4">
    <location>
        <position position="627"/>
    </location>
</feature>
<dbReference type="OrthoDB" id="26970at2759"/>